<dbReference type="SUPFAM" id="SSF56059">
    <property type="entry name" value="Glutathione synthetase ATP-binding domain-like"/>
    <property type="match status" value="1"/>
</dbReference>
<dbReference type="PANTHER" id="PTHR22931:SF9">
    <property type="entry name" value="PYRUVATE, PHOSPHATE DIKINASE 1, CHLOROPLASTIC"/>
    <property type="match status" value="1"/>
</dbReference>
<sequence>MANVFFFEGDCEDKSLLGNKGANLVTMTRLGLPVPPGFVLSIEAYKEYQRKGKLPLEEIEQALSWLTKKTGKKLGKDLLVSVRSSAPASMPGMMDTLLNLEDSAKIIAALKRVFDSWDNLRAVEYRRLNQIPSDLGTSAIVQAMVFGNKNKKSGTGTGSGIIRNHDYDFIILIETIAEGGTSNRGSQATGYSLSLIVKTFYIF</sequence>
<dbReference type="InterPro" id="IPR013815">
    <property type="entry name" value="ATP_grasp_subdomain_1"/>
</dbReference>
<dbReference type="GO" id="GO:0050242">
    <property type="term" value="F:pyruvate, phosphate dikinase activity"/>
    <property type="evidence" value="ECO:0007669"/>
    <property type="project" value="InterPro"/>
</dbReference>
<feature type="domain" description="Pyruvate phosphate dikinase AMP/ATP-binding" evidence="1">
    <location>
        <begin position="57"/>
        <end position="155"/>
    </location>
</feature>
<gene>
    <name evidence="2" type="ORF">S06H3_05158</name>
</gene>
<dbReference type="InterPro" id="IPR010121">
    <property type="entry name" value="Pyruvate_phosphate_dikinase"/>
</dbReference>
<organism evidence="2">
    <name type="scientific">marine sediment metagenome</name>
    <dbReference type="NCBI Taxonomy" id="412755"/>
    <lineage>
        <taxon>unclassified sequences</taxon>
        <taxon>metagenomes</taxon>
        <taxon>ecological metagenomes</taxon>
    </lineage>
</organism>
<comment type="caution">
    <text evidence="2">The sequence shown here is derived from an EMBL/GenBank/DDBJ whole genome shotgun (WGS) entry which is preliminary data.</text>
</comment>
<protein>
    <recommendedName>
        <fullName evidence="1">Pyruvate phosphate dikinase AMP/ATP-binding domain-containing protein</fullName>
    </recommendedName>
</protein>
<dbReference type="Gene3D" id="3.30.1490.20">
    <property type="entry name" value="ATP-grasp fold, A domain"/>
    <property type="match status" value="1"/>
</dbReference>
<dbReference type="EMBL" id="BARV01001885">
    <property type="protein sequence ID" value="GAI01104.1"/>
    <property type="molecule type" value="Genomic_DNA"/>
</dbReference>
<reference evidence="2" key="1">
    <citation type="journal article" date="2014" name="Front. Microbiol.">
        <title>High frequency of phylogenetically diverse reductive dehalogenase-homologous genes in deep subseafloor sedimentary metagenomes.</title>
        <authorList>
            <person name="Kawai M."/>
            <person name="Futagami T."/>
            <person name="Toyoda A."/>
            <person name="Takaki Y."/>
            <person name="Nishi S."/>
            <person name="Hori S."/>
            <person name="Arai W."/>
            <person name="Tsubouchi T."/>
            <person name="Morono Y."/>
            <person name="Uchiyama I."/>
            <person name="Ito T."/>
            <person name="Fujiyama A."/>
            <person name="Inagaki F."/>
            <person name="Takami H."/>
        </authorList>
    </citation>
    <scope>NUCLEOTIDE SEQUENCE</scope>
    <source>
        <strain evidence="2">Expedition CK06-06</strain>
    </source>
</reference>
<dbReference type="GO" id="GO:0005524">
    <property type="term" value="F:ATP binding"/>
    <property type="evidence" value="ECO:0007669"/>
    <property type="project" value="InterPro"/>
</dbReference>
<dbReference type="Pfam" id="PF01326">
    <property type="entry name" value="PPDK_N"/>
    <property type="match status" value="1"/>
</dbReference>
<accession>X1M408</accession>
<dbReference type="PANTHER" id="PTHR22931">
    <property type="entry name" value="PHOSPHOENOLPYRUVATE DIKINASE-RELATED"/>
    <property type="match status" value="1"/>
</dbReference>
<proteinExistence type="predicted"/>
<dbReference type="AlphaFoldDB" id="X1M408"/>
<name>X1M408_9ZZZZ</name>
<dbReference type="GO" id="GO:0016301">
    <property type="term" value="F:kinase activity"/>
    <property type="evidence" value="ECO:0007669"/>
    <property type="project" value="InterPro"/>
</dbReference>
<evidence type="ECO:0000313" key="2">
    <source>
        <dbReference type="EMBL" id="GAI01104.1"/>
    </source>
</evidence>
<evidence type="ECO:0000259" key="1">
    <source>
        <dbReference type="Pfam" id="PF01326"/>
    </source>
</evidence>
<dbReference type="InterPro" id="IPR002192">
    <property type="entry name" value="PPDK_AMP/ATP-bd"/>
</dbReference>